<sequence length="562" mass="64723">MHINLVILITSILLRLSSCLDNVTERLTLKPLTNGDWFLTLDVSVTSRDFVELFENPEDPYFIMDVMPIDIAKLYLKTKSHWFEANLSFGEWKDSIWGHKPEILISNGLSLIASWPIFDKKVVNEHFKSLCYGLWGITGSMFSNLVNEDSYIHDITKLYEDDYNDDSLPNSTVLLSSDFEERACLDTVYKLRMLLPCLCTNGLVSLLGDERMFVRSSYRGVKLRVETIDEDLHFRTLVQFTVSQSMLPSSFSGFFPEGKLPMPCVSVSESSVKFVYPDSLEFTKYNELSLKYPDESLNNKYSELLSKFANGYTIVGDHSEIVFEVSELESKFLRVLKRVQSSLLIKVENLSEQTKKLCIHQPLPYWLKPLLHSIDVVVVGLTDDYVHYKCSSANCFTRNAQSSRNFNLFLDIFENLLPSKYHKHLVKFFDYINPVPKLPLSDRDPLMIYNIGRRWNNFGIYLSLEPKSVVYISVELSKDNITYEDIHLSAHRGQLVPSGIILDLDKLRRCTGFDPSNLDLADFTKLSSFSCPDLYHFTTSFFSHIVLPDNSKYLSIHTHQFI</sequence>
<name>Q4U939_THEAN</name>
<proteinExistence type="predicted"/>
<dbReference type="eggNOG" id="ENOG502RX6D">
    <property type="taxonomic scope" value="Eukaryota"/>
</dbReference>
<dbReference type="InParanoid" id="Q4U939"/>
<evidence type="ECO:0000313" key="3">
    <source>
        <dbReference type="Proteomes" id="UP000001950"/>
    </source>
</evidence>
<accession>Q4U939</accession>
<dbReference type="EMBL" id="CR940353">
    <property type="protein sequence ID" value="CAI76664.1"/>
    <property type="molecule type" value="Genomic_DNA"/>
</dbReference>
<gene>
    <name evidence="2" type="ORF">TA10705</name>
</gene>
<dbReference type="InterPro" id="IPR007245">
    <property type="entry name" value="PIG-T"/>
</dbReference>
<dbReference type="Proteomes" id="UP000001950">
    <property type="component" value="Chromosome 4"/>
</dbReference>
<organism evidence="2 3">
    <name type="scientific">Theileria annulata</name>
    <dbReference type="NCBI Taxonomy" id="5874"/>
    <lineage>
        <taxon>Eukaryota</taxon>
        <taxon>Sar</taxon>
        <taxon>Alveolata</taxon>
        <taxon>Apicomplexa</taxon>
        <taxon>Aconoidasida</taxon>
        <taxon>Piroplasmida</taxon>
        <taxon>Theileriidae</taxon>
        <taxon>Theileria</taxon>
    </lineage>
</organism>
<dbReference type="RefSeq" id="XP_953289.1">
    <property type="nucleotide sequence ID" value="XM_948196.1"/>
</dbReference>
<evidence type="ECO:0000313" key="2">
    <source>
        <dbReference type="EMBL" id="CAI76664.1"/>
    </source>
</evidence>
<dbReference type="STRING" id="5874.Q4U939"/>
<keyword evidence="3" id="KW-1185">Reference proteome</keyword>
<dbReference type="KEGG" id="tan:TA10705"/>
<dbReference type="PANTHER" id="PTHR12959">
    <property type="entry name" value="GPI TRANSAMIDASE COMPONENT PIG-T-RELATED"/>
    <property type="match status" value="1"/>
</dbReference>
<dbReference type="VEuPathDB" id="PiroplasmaDB:TA10705"/>
<dbReference type="GO" id="GO:0042765">
    <property type="term" value="C:GPI-anchor transamidase complex"/>
    <property type="evidence" value="ECO:0007669"/>
    <property type="project" value="InterPro"/>
</dbReference>
<dbReference type="Pfam" id="PF04113">
    <property type="entry name" value="Gpi16"/>
    <property type="match status" value="1"/>
</dbReference>
<feature type="signal peptide" evidence="1">
    <location>
        <begin position="1"/>
        <end position="19"/>
    </location>
</feature>
<evidence type="ECO:0008006" key="4">
    <source>
        <dbReference type="Google" id="ProtNLM"/>
    </source>
</evidence>
<dbReference type="GO" id="GO:0016255">
    <property type="term" value="P:attachment of GPI anchor to protein"/>
    <property type="evidence" value="ECO:0007669"/>
    <property type="project" value="InterPro"/>
</dbReference>
<reference evidence="2 3" key="1">
    <citation type="journal article" date="2005" name="Science">
        <title>Genome of the host-cell transforming parasite Theileria annulata compared with T. parva.</title>
        <authorList>
            <person name="Pain A."/>
            <person name="Renauld H."/>
            <person name="Berriman M."/>
            <person name="Murphy L."/>
            <person name="Yeats C.A."/>
            <person name="Weir W."/>
            <person name="Kerhornou A."/>
            <person name="Aslett M."/>
            <person name="Bishop R."/>
            <person name="Bouchier C."/>
            <person name="Cochet M."/>
            <person name="Coulson R.M.R."/>
            <person name="Cronin A."/>
            <person name="de Villiers E.P."/>
            <person name="Fraser A."/>
            <person name="Fosker N."/>
            <person name="Gardner M."/>
            <person name="Goble A."/>
            <person name="Griffiths-Jones S."/>
            <person name="Harris D.E."/>
            <person name="Katzer F."/>
            <person name="Larke N."/>
            <person name="Lord A."/>
            <person name="Maser P."/>
            <person name="McKellar S."/>
            <person name="Mooney P."/>
            <person name="Morton F."/>
            <person name="Nene V."/>
            <person name="O'Neil S."/>
            <person name="Price C."/>
            <person name="Quail M.A."/>
            <person name="Rabbinowitsch E."/>
            <person name="Rawlings N.D."/>
            <person name="Rutter S."/>
            <person name="Saunders D."/>
            <person name="Seeger K."/>
            <person name="Shah T."/>
            <person name="Squares R."/>
            <person name="Squares S."/>
            <person name="Tivey A."/>
            <person name="Walker A.R."/>
            <person name="Woodward J."/>
            <person name="Dobbelaere D.A.E."/>
            <person name="Langsley G."/>
            <person name="Rajandream M.A."/>
            <person name="McKeever D."/>
            <person name="Shiels B."/>
            <person name="Tait A."/>
            <person name="Barrell B.G."/>
            <person name="Hall N."/>
        </authorList>
    </citation>
    <scope>NUCLEOTIDE SEQUENCE [LARGE SCALE GENOMIC DNA]</scope>
    <source>
        <strain evidence="3">Ankara</strain>
    </source>
</reference>
<dbReference type="OrthoDB" id="331263at2759"/>
<dbReference type="PANTHER" id="PTHR12959:SF11">
    <property type="entry name" value="GPI TRANSAMIDASE COMPONENT PIG-T"/>
    <property type="match status" value="1"/>
</dbReference>
<protein>
    <recommendedName>
        <fullName evidence="4">Gpi16 subunit, GPI transamidase component</fullName>
    </recommendedName>
</protein>
<keyword evidence="1" id="KW-0732">Signal</keyword>
<evidence type="ECO:0000256" key="1">
    <source>
        <dbReference type="SAM" id="SignalP"/>
    </source>
</evidence>
<dbReference type="OMA" id="LCYGLWG"/>
<dbReference type="FunCoup" id="Q4U939">
    <property type="interactions" value="96"/>
</dbReference>
<dbReference type="AlphaFoldDB" id="Q4U939"/>
<feature type="chain" id="PRO_5004245101" description="Gpi16 subunit, GPI transamidase component" evidence="1">
    <location>
        <begin position="20"/>
        <end position="562"/>
    </location>
</feature>
<dbReference type="GeneID" id="3862647"/>